<evidence type="ECO:0000256" key="2">
    <source>
        <dbReference type="SAM" id="MobiDB-lite"/>
    </source>
</evidence>
<comment type="caution">
    <text evidence="3">The sequence shown here is derived from an EMBL/GenBank/DDBJ whole genome shotgun (WGS) entry which is preliminary data.</text>
</comment>
<protein>
    <submittedName>
        <fullName evidence="3">Uncharacterized protein</fullName>
    </submittedName>
</protein>
<dbReference type="OrthoDB" id="10266921at2759"/>
<reference evidence="3" key="1">
    <citation type="submission" date="2020-12" db="EMBL/GenBank/DDBJ databases">
        <authorList>
            <person name="Iha C."/>
        </authorList>
    </citation>
    <scope>NUCLEOTIDE SEQUENCE</scope>
</reference>
<evidence type="ECO:0000313" key="3">
    <source>
        <dbReference type="EMBL" id="CAD7695799.1"/>
    </source>
</evidence>
<evidence type="ECO:0000313" key="4">
    <source>
        <dbReference type="Proteomes" id="UP000708148"/>
    </source>
</evidence>
<feature type="compositionally biased region" description="Basic residues" evidence="2">
    <location>
        <begin position="296"/>
        <end position="311"/>
    </location>
</feature>
<accession>A0A8S1ILH5</accession>
<feature type="region of interest" description="Disordered" evidence="2">
    <location>
        <begin position="242"/>
        <end position="338"/>
    </location>
</feature>
<evidence type="ECO:0000256" key="1">
    <source>
        <dbReference type="ARBA" id="ARBA00005655"/>
    </source>
</evidence>
<dbReference type="GO" id="GO:0006376">
    <property type="term" value="P:mRNA splice site recognition"/>
    <property type="evidence" value="ECO:0007669"/>
    <property type="project" value="InterPro"/>
</dbReference>
<dbReference type="InterPro" id="IPR004882">
    <property type="entry name" value="Luc7-rel"/>
</dbReference>
<feature type="compositionally biased region" description="Basic and acidic residues" evidence="2">
    <location>
        <begin position="242"/>
        <end position="295"/>
    </location>
</feature>
<sequence length="338" mass="40622">MDSQRAILDELMGKDRDLPPGERTGRTLKFSDPSVCKFQVAGLCPNMLFKNTKSDLGLCQYEVHEDHIDWEDIKKQWSELSEQERLRYGYERDLLRLLEQHIRDMDRKIAKAKERAEKESAPRELKGEDRERLAEIQLKIKESLEKSQTLGEEGDVDGSMMFAQQAESFKQQHDSLKRSLTQPERTMTVCEICGVFINSTDNEQRKKASLDHLNGKQYLGWKRIREEHKLLVDKFDRLKHEREVSRDRDRDRDDRAPRDRRSDRGRDERRRDRSRDRSRDRARDRSRDRARDRSRDHYRRRRSPSPRRRSPYSRSYKASGPSSDDHRRRRHEDYGYRY</sequence>
<gene>
    <name evidence="3" type="ORF">OSTQU699_LOCUS1160</name>
</gene>
<keyword evidence="4" id="KW-1185">Reference proteome</keyword>
<feature type="compositionally biased region" description="Basic and acidic residues" evidence="2">
    <location>
        <begin position="323"/>
        <end position="338"/>
    </location>
</feature>
<comment type="similarity">
    <text evidence="1">Belongs to the Luc7 family.</text>
</comment>
<dbReference type="GO" id="GO:0003729">
    <property type="term" value="F:mRNA binding"/>
    <property type="evidence" value="ECO:0007669"/>
    <property type="project" value="InterPro"/>
</dbReference>
<dbReference type="GO" id="GO:0005685">
    <property type="term" value="C:U1 snRNP"/>
    <property type="evidence" value="ECO:0007669"/>
    <property type="project" value="InterPro"/>
</dbReference>
<dbReference type="Pfam" id="PF03194">
    <property type="entry name" value="LUC7"/>
    <property type="match status" value="1"/>
</dbReference>
<dbReference type="AlphaFoldDB" id="A0A8S1ILH5"/>
<name>A0A8S1ILH5_9CHLO</name>
<dbReference type="PANTHER" id="PTHR12375">
    <property type="entry name" value="RNA-BINDING PROTEIN LUC7-RELATED"/>
    <property type="match status" value="1"/>
</dbReference>
<proteinExistence type="inferred from homology"/>
<organism evidence="3 4">
    <name type="scientific">Ostreobium quekettii</name>
    <dbReference type="NCBI Taxonomy" id="121088"/>
    <lineage>
        <taxon>Eukaryota</taxon>
        <taxon>Viridiplantae</taxon>
        <taxon>Chlorophyta</taxon>
        <taxon>core chlorophytes</taxon>
        <taxon>Ulvophyceae</taxon>
        <taxon>TCBD clade</taxon>
        <taxon>Bryopsidales</taxon>
        <taxon>Ostreobineae</taxon>
        <taxon>Ostreobiaceae</taxon>
        <taxon>Ostreobium</taxon>
    </lineage>
</organism>
<dbReference type="EMBL" id="CAJHUC010000390">
    <property type="protein sequence ID" value="CAD7695799.1"/>
    <property type="molecule type" value="Genomic_DNA"/>
</dbReference>
<dbReference type="Proteomes" id="UP000708148">
    <property type="component" value="Unassembled WGS sequence"/>
</dbReference>